<organism evidence="2 3">
    <name type="scientific">Symbiodinium natans</name>
    <dbReference type="NCBI Taxonomy" id="878477"/>
    <lineage>
        <taxon>Eukaryota</taxon>
        <taxon>Sar</taxon>
        <taxon>Alveolata</taxon>
        <taxon>Dinophyceae</taxon>
        <taxon>Suessiales</taxon>
        <taxon>Symbiodiniaceae</taxon>
        <taxon>Symbiodinium</taxon>
    </lineage>
</organism>
<accession>A0A812UGW7</accession>
<feature type="transmembrane region" description="Helical" evidence="1">
    <location>
        <begin position="190"/>
        <end position="211"/>
    </location>
</feature>
<evidence type="ECO:0000313" key="3">
    <source>
        <dbReference type="Proteomes" id="UP000604046"/>
    </source>
</evidence>
<dbReference type="OrthoDB" id="10314503at2759"/>
<feature type="transmembrane region" description="Helical" evidence="1">
    <location>
        <begin position="231"/>
        <end position="251"/>
    </location>
</feature>
<feature type="transmembrane region" description="Helical" evidence="1">
    <location>
        <begin position="126"/>
        <end position="144"/>
    </location>
</feature>
<comment type="caution">
    <text evidence="2">The sequence shown here is derived from an EMBL/GenBank/DDBJ whole genome shotgun (WGS) entry which is preliminary data.</text>
</comment>
<keyword evidence="1" id="KW-0472">Membrane</keyword>
<protein>
    <submittedName>
        <fullName evidence="2">Uncharacterized protein</fullName>
    </submittedName>
</protein>
<keyword evidence="3" id="KW-1185">Reference proteome</keyword>
<evidence type="ECO:0000313" key="2">
    <source>
        <dbReference type="EMBL" id="CAE7565840.1"/>
    </source>
</evidence>
<keyword evidence="1" id="KW-0812">Transmembrane</keyword>
<reference evidence="2" key="1">
    <citation type="submission" date="2021-02" db="EMBL/GenBank/DDBJ databases">
        <authorList>
            <person name="Dougan E. K."/>
            <person name="Rhodes N."/>
            <person name="Thang M."/>
            <person name="Chan C."/>
        </authorList>
    </citation>
    <scope>NUCLEOTIDE SEQUENCE</scope>
</reference>
<name>A0A812UGW7_9DINO</name>
<keyword evidence="1" id="KW-1133">Transmembrane helix</keyword>
<dbReference type="AlphaFoldDB" id="A0A812UGW7"/>
<sequence>MDRRFNAHCLEEYWNAHIHYKANSAAIWANDGWNILQQEGFHGTCLDGGGRFYFTMLGTQFLKADLGICAPPSCTEDDITWRVFPLIFRQFFDYGEEHGLHFAVHYQQYQPLTWDFVASFPFQIRLGLFSLAFLALMGSRPWFYGDTEEAGASWPLPWVLASAVASQEVMLYTRWNMYAWFADNWVPFQAFAWLGSVAMEAFLALQLLVLLRAAAAASREGQAWRAAGLCLRRLCAFCCAAAAFGVLAQGASRLTVNRFSSGMWIQGWLHCLNCCVEPDVRVLLSGGDGCRFFAPLRAGALRALLAAPATLLASWCPSLATALALLGAVLSKDVDVHRSLLGVAGATFVAHVVDNPGMRLDAGCKRIYGEAYGTVRWLPVLFQSFQACQESPGSAHVRLAGCSKAAMAPLTRNKSEHCGCRPSPDRIEA</sequence>
<dbReference type="Proteomes" id="UP000604046">
    <property type="component" value="Unassembled WGS sequence"/>
</dbReference>
<evidence type="ECO:0000256" key="1">
    <source>
        <dbReference type="SAM" id="Phobius"/>
    </source>
</evidence>
<dbReference type="EMBL" id="CAJNDS010002690">
    <property type="protein sequence ID" value="CAE7565840.1"/>
    <property type="molecule type" value="Genomic_DNA"/>
</dbReference>
<gene>
    <name evidence="2" type="ORF">SNAT2548_LOCUS32057</name>
</gene>
<proteinExistence type="predicted"/>